<dbReference type="OrthoDB" id="485032at2759"/>
<evidence type="ECO:0000313" key="2">
    <source>
        <dbReference type="Proteomes" id="UP000604046"/>
    </source>
</evidence>
<name>A0A812N4C2_9DINO</name>
<gene>
    <name evidence="1" type="ORF">SNAT2548_LOCUS15173</name>
</gene>
<organism evidence="1 2">
    <name type="scientific">Symbiodinium natans</name>
    <dbReference type="NCBI Taxonomy" id="878477"/>
    <lineage>
        <taxon>Eukaryota</taxon>
        <taxon>Sar</taxon>
        <taxon>Alveolata</taxon>
        <taxon>Dinophyceae</taxon>
        <taxon>Suessiales</taxon>
        <taxon>Symbiodiniaceae</taxon>
        <taxon>Symbiodinium</taxon>
    </lineage>
</organism>
<dbReference type="AlphaFoldDB" id="A0A812N4C2"/>
<comment type="caution">
    <text evidence="1">The sequence shown here is derived from an EMBL/GenBank/DDBJ whole genome shotgun (WGS) entry which is preliminary data.</text>
</comment>
<accession>A0A812N4C2</accession>
<dbReference type="Proteomes" id="UP000604046">
    <property type="component" value="Unassembled WGS sequence"/>
</dbReference>
<reference evidence="1" key="1">
    <citation type="submission" date="2021-02" db="EMBL/GenBank/DDBJ databases">
        <authorList>
            <person name="Dougan E. K."/>
            <person name="Rhodes N."/>
            <person name="Thang M."/>
            <person name="Chan C."/>
        </authorList>
    </citation>
    <scope>NUCLEOTIDE SEQUENCE</scope>
</reference>
<keyword evidence="2" id="KW-1185">Reference proteome</keyword>
<proteinExistence type="predicted"/>
<evidence type="ECO:0000313" key="1">
    <source>
        <dbReference type="EMBL" id="CAE7287139.1"/>
    </source>
</evidence>
<dbReference type="EMBL" id="CAJNDS010001890">
    <property type="protein sequence ID" value="CAE7287139.1"/>
    <property type="molecule type" value="Genomic_DNA"/>
</dbReference>
<sequence>MAITADGASSMQKGLKYLQVGFKNASLLCRDPCHTIRIACGKPAKLEEEFEKWWYDIYLRPKTALVPQLQHSEKMRFELMACQLLSCIQKLILDTDGKQGAGLTKILRHLSFAAHRWESTVCPQRRYVLLQSAIALFLSVRATDKRLEAKERLLAANRLREMGPRHAAMAGMSADWGQDVGHLVKLFEKTDHDIALSRSHINDFLLRVRKLYTEGQIMVEADGHNHSYFAEAIRTCQESPPFMFGNRAHMLWHPAAMDEIKEVHSSMIRVVQAASDRLKVDFPDNGLAADFCVFDLKEWQRVRDLNSEGKVDDARSLKQKLMQRAVRLSQQYLPRRLAVGPAEEAGLGEELAAAALQILPRRCDMFMQTQACLAWSRFMQSSGETPDNRLLWGQVDVDKLEFVGPLLLWYLSVEHTSVAVEQDIGKTRALLEKHCGPLLDNGSTIDQLLNIVLDGPKNVSEVCAKVEGQLGLTEWSREWAATWLARLGRRFAVYRVRCDKGRKRGPQEGSDRSVIDKRNASVKRMLGAQPASLRERGKQTSLIGSRLAKILGTPNSDAKDKLQKFAKETARKRLAQRFQRPMALPEPRTGEVLGPGKDENFVMPSGPGGYRVVDGTETGQLPKKKDAVVSPWKKGLARDFKILRTAHYVVVDGLDKDVHMARSHLARPESAKLVLQLGMVAYGLSALSREQYAALKLSRPGGEVLQHKAAIRQTKADILMTPDFKTDCKEFAKALSILAKEDRSKWSVTLGSQKTTPQQVVLATWSDAVVFLRTIRRFDRERFIQNPFVARTSAPDSSKPLRAKLSDIFKAPEKFGRGNMGLMSKTSKRRRAT</sequence>
<protein>
    <submittedName>
        <fullName evidence="1">Uncharacterized protein</fullName>
    </submittedName>
</protein>